<dbReference type="Proteomes" id="UP001140453">
    <property type="component" value="Unassembled WGS sequence"/>
</dbReference>
<organism evidence="2 3">
    <name type="scientific">Gnomoniopsis smithogilvyi</name>
    <dbReference type="NCBI Taxonomy" id="1191159"/>
    <lineage>
        <taxon>Eukaryota</taxon>
        <taxon>Fungi</taxon>
        <taxon>Dikarya</taxon>
        <taxon>Ascomycota</taxon>
        <taxon>Pezizomycotina</taxon>
        <taxon>Sordariomycetes</taxon>
        <taxon>Sordariomycetidae</taxon>
        <taxon>Diaporthales</taxon>
        <taxon>Gnomoniaceae</taxon>
        <taxon>Gnomoniopsis</taxon>
    </lineage>
</organism>
<reference evidence="2" key="1">
    <citation type="submission" date="2022-10" db="EMBL/GenBank/DDBJ databases">
        <title>Tapping the CABI collections for fungal endophytes: first genome assemblies for Collariella, Neodidymelliopsis, Ascochyta clinopodiicola, Didymella pomorum, Didymosphaeria variabile, Neocosmospora piperis and Neocucurbitaria cava.</title>
        <authorList>
            <person name="Hill R."/>
        </authorList>
    </citation>
    <scope>NUCLEOTIDE SEQUENCE</scope>
    <source>
        <strain evidence="2">IMI 355082</strain>
    </source>
</reference>
<proteinExistence type="predicted"/>
<gene>
    <name evidence="2" type="ORF">N0V93_001298</name>
</gene>
<feature type="region of interest" description="Disordered" evidence="1">
    <location>
        <begin position="121"/>
        <end position="174"/>
    </location>
</feature>
<evidence type="ECO:0000313" key="2">
    <source>
        <dbReference type="EMBL" id="KAJ4397074.1"/>
    </source>
</evidence>
<dbReference type="EMBL" id="JAPEVB010000001">
    <property type="protein sequence ID" value="KAJ4397074.1"/>
    <property type="molecule type" value="Genomic_DNA"/>
</dbReference>
<accession>A0A9W8Z1U8</accession>
<evidence type="ECO:0000256" key="1">
    <source>
        <dbReference type="SAM" id="MobiDB-lite"/>
    </source>
</evidence>
<protein>
    <submittedName>
        <fullName evidence="2">Uncharacterized protein</fullName>
    </submittedName>
</protein>
<dbReference type="OrthoDB" id="10461012at2759"/>
<sequence>MSFTLPRKKPSNVSSSQHYVDGKVELPVPDGMRHEIDGTGQSAAMAPNKVEIEGTPVGPVELPAEPAAPRQSWRTSTTTLFHYTPRPSYILSEEADEDLEIMDSDAMGPKTMKDYQKVETRVANRSSEEISPLTPAVPRPVAGLSGATEAQPDGRETTKEVLSPQEEDNMLKRNSWKVWRNWGGGAGDTGTS</sequence>
<feature type="compositionally biased region" description="Basic residues" evidence="1">
    <location>
        <begin position="1"/>
        <end position="10"/>
    </location>
</feature>
<name>A0A9W8Z1U8_9PEZI</name>
<evidence type="ECO:0000313" key="3">
    <source>
        <dbReference type="Proteomes" id="UP001140453"/>
    </source>
</evidence>
<keyword evidence="3" id="KW-1185">Reference proteome</keyword>
<feature type="region of interest" description="Disordered" evidence="1">
    <location>
        <begin position="1"/>
        <end position="73"/>
    </location>
</feature>
<dbReference type="AlphaFoldDB" id="A0A9W8Z1U8"/>
<comment type="caution">
    <text evidence="2">The sequence shown here is derived from an EMBL/GenBank/DDBJ whole genome shotgun (WGS) entry which is preliminary data.</text>
</comment>